<dbReference type="InterPro" id="IPR055342">
    <property type="entry name" value="MreC_beta-barrel_core"/>
</dbReference>
<dbReference type="Pfam" id="PF04085">
    <property type="entry name" value="MreC"/>
    <property type="match status" value="1"/>
</dbReference>
<reference evidence="7" key="1">
    <citation type="submission" date="2024-04" db="EMBL/GenBank/DDBJ databases">
        <title>Mariniflexile litorale, isolated from the shallow sediments of the Sea of Japan.</title>
        <authorList>
            <person name="Romanenko L."/>
            <person name="Isaeva M."/>
        </authorList>
    </citation>
    <scope>NUCLEOTIDE SEQUENCE [LARGE SCALE GENOMIC DNA]</scope>
    <source>
        <strain evidence="7">KMM 9835</strain>
    </source>
</reference>
<comment type="similarity">
    <text evidence="1 5">Belongs to the MreC family.</text>
</comment>
<organism evidence="7 8">
    <name type="scientific">Mariniflexile litorale</name>
    <dbReference type="NCBI Taxonomy" id="3045158"/>
    <lineage>
        <taxon>Bacteria</taxon>
        <taxon>Pseudomonadati</taxon>
        <taxon>Bacteroidota</taxon>
        <taxon>Flavobacteriia</taxon>
        <taxon>Flavobacteriales</taxon>
        <taxon>Flavobacteriaceae</taxon>
        <taxon>Mariniflexile</taxon>
    </lineage>
</organism>
<evidence type="ECO:0000256" key="2">
    <source>
        <dbReference type="ARBA" id="ARBA00013855"/>
    </source>
</evidence>
<dbReference type="InterPro" id="IPR042175">
    <property type="entry name" value="Cell/Rod_MreC_2"/>
</dbReference>
<feature type="domain" description="Rod shape-determining protein MreC beta-barrel core" evidence="6">
    <location>
        <begin position="109"/>
        <end position="256"/>
    </location>
</feature>
<dbReference type="PANTHER" id="PTHR34138">
    <property type="entry name" value="CELL SHAPE-DETERMINING PROTEIN MREC"/>
    <property type="match status" value="1"/>
</dbReference>
<gene>
    <name evidence="7" type="primary">mreC</name>
    <name evidence="7" type="ORF">QLS71_004280</name>
</gene>
<dbReference type="Gene3D" id="2.40.10.350">
    <property type="entry name" value="Rod shape-determining protein MreC, domain 2"/>
    <property type="match status" value="1"/>
</dbReference>
<evidence type="ECO:0000259" key="6">
    <source>
        <dbReference type="Pfam" id="PF04085"/>
    </source>
</evidence>
<dbReference type="PANTHER" id="PTHR34138:SF1">
    <property type="entry name" value="CELL SHAPE-DETERMINING PROTEIN MREC"/>
    <property type="match status" value="1"/>
</dbReference>
<dbReference type="RefSeq" id="WP_308990680.1">
    <property type="nucleotide sequence ID" value="NZ_CP155618.1"/>
</dbReference>
<dbReference type="NCBIfam" id="TIGR00219">
    <property type="entry name" value="mreC"/>
    <property type="match status" value="1"/>
</dbReference>
<dbReference type="GO" id="GO:0005886">
    <property type="term" value="C:plasma membrane"/>
    <property type="evidence" value="ECO:0007669"/>
    <property type="project" value="TreeGrafter"/>
</dbReference>
<dbReference type="Gene3D" id="2.40.10.340">
    <property type="entry name" value="Rod shape-determining protein MreC, domain 1"/>
    <property type="match status" value="1"/>
</dbReference>
<dbReference type="NCBIfam" id="NF010532">
    <property type="entry name" value="PRK13922.9-3"/>
    <property type="match status" value="1"/>
</dbReference>
<evidence type="ECO:0000256" key="1">
    <source>
        <dbReference type="ARBA" id="ARBA00009369"/>
    </source>
</evidence>
<dbReference type="GO" id="GO:0008360">
    <property type="term" value="P:regulation of cell shape"/>
    <property type="evidence" value="ECO:0007669"/>
    <property type="project" value="UniProtKB-KW"/>
</dbReference>
<keyword evidence="8" id="KW-1185">Reference proteome</keyword>
<evidence type="ECO:0000313" key="7">
    <source>
        <dbReference type="EMBL" id="XBL15238.1"/>
    </source>
</evidence>
<dbReference type="InterPro" id="IPR042177">
    <property type="entry name" value="Cell/Rod_1"/>
</dbReference>
<evidence type="ECO:0000256" key="5">
    <source>
        <dbReference type="PIRNR" id="PIRNR038471"/>
    </source>
</evidence>
<dbReference type="AlphaFoldDB" id="A0AAU7EHW3"/>
<sequence>MQQIINFIIRNKNFLLSLLLFSISFIFTIQTHSYHKSKFINSANFFTGGIYNSINNFTGYINLKSQNQVLAEENSRLKMLLFNSENKKDSTYLDTITYNGTYKFTLANVIRNTYSGVNNVLLINKGEKDGLKQDLGVISSKGIVGIIDGTSKRYATVISVLNTTNKISAQLKKTNHFGTLYWNAKSASYIQLMDIPKIAPIVKGDTIITSGRSSIFPKGILIGVINDFKLDAAENYYEINIKLFNDMTNLEHVYTIENIDANEINKLLNKTVNE</sequence>
<dbReference type="Proteomes" id="UP001224325">
    <property type="component" value="Chromosome"/>
</dbReference>
<evidence type="ECO:0000256" key="4">
    <source>
        <dbReference type="ARBA" id="ARBA00032089"/>
    </source>
</evidence>
<proteinExistence type="inferred from homology"/>
<comment type="function">
    <text evidence="5">Involved in formation and maintenance of cell shape.</text>
</comment>
<keyword evidence="3 5" id="KW-0133">Cell shape</keyword>
<accession>A0AAU7EHW3</accession>
<evidence type="ECO:0000313" key="8">
    <source>
        <dbReference type="Proteomes" id="UP001224325"/>
    </source>
</evidence>
<dbReference type="PIRSF" id="PIRSF038471">
    <property type="entry name" value="MreC"/>
    <property type="match status" value="1"/>
</dbReference>
<dbReference type="KEGG" id="mlil:QLS71_004280"/>
<dbReference type="InterPro" id="IPR007221">
    <property type="entry name" value="MreC"/>
</dbReference>
<protein>
    <recommendedName>
        <fullName evidence="2 5">Cell shape-determining protein MreC</fullName>
    </recommendedName>
    <alternativeName>
        <fullName evidence="4 5">Cell shape protein MreC</fullName>
    </alternativeName>
</protein>
<evidence type="ECO:0000256" key="3">
    <source>
        <dbReference type="ARBA" id="ARBA00022960"/>
    </source>
</evidence>
<dbReference type="EMBL" id="CP155618">
    <property type="protein sequence ID" value="XBL15238.1"/>
    <property type="molecule type" value="Genomic_DNA"/>
</dbReference>
<name>A0AAU7EHW3_9FLAO</name>